<keyword evidence="2" id="KW-1185">Reference proteome</keyword>
<protein>
    <submittedName>
        <fullName evidence="1">Uncharacterized protein</fullName>
    </submittedName>
</protein>
<organism evidence="1 2">
    <name type="scientific">Schaalia turicensis</name>
    <dbReference type="NCBI Taxonomy" id="131111"/>
    <lineage>
        <taxon>Bacteria</taxon>
        <taxon>Bacillati</taxon>
        <taxon>Actinomycetota</taxon>
        <taxon>Actinomycetes</taxon>
        <taxon>Actinomycetales</taxon>
        <taxon>Actinomycetaceae</taxon>
        <taxon>Schaalia</taxon>
    </lineage>
</organism>
<reference evidence="1 2" key="1">
    <citation type="submission" date="2023-10" db="EMBL/GenBank/DDBJ databases">
        <authorList>
            <person name="Choi B."/>
        </authorList>
    </citation>
    <scope>NUCLEOTIDE SEQUENCE [LARGE SCALE GENOMIC DNA]</scope>
    <source>
        <strain evidence="1 2">UMB5448B</strain>
    </source>
</reference>
<dbReference type="EMBL" id="CP138854">
    <property type="protein sequence ID" value="WPJ88363.1"/>
    <property type="molecule type" value="Genomic_DNA"/>
</dbReference>
<name>A0ABZ0RAZ8_9ACTO</name>
<dbReference type="RefSeq" id="WP_274734470.1">
    <property type="nucleotide sequence ID" value="NZ_CP138854.1"/>
</dbReference>
<evidence type="ECO:0000313" key="2">
    <source>
        <dbReference type="Proteomes" id="UP001323411"/>
    </source>
</evidence>
<proteinExistence type="predicted"/>
<gene>
    <name evidence="1" type="ORF">R0V15_05670</name>
</gene>
<dbReference type="PROSITE" id="PS51257">
    <property type="entry name" value="PROKAR_LIPOPROTEIN"/>
    <property type="match status" value="1"/>
</dbReference>
<dbReference type="Proteomes" id="UP001323411">
    <property type="component" value="Chromosome"/>
</dbReference>
<sequence length="241" mass="26478">MRSQNRMLVRIVTLGVLILGVTGCTENPKNADMPAEVHIDRNTSSQIVQILGAAVCGEKYTVTSELAVPGEIKGYTCLAEDGFPQVVYRETNSVMSLSASENTWVSFPDHPLKVIRGTGWYMVLDSENASLLADKFKALGAELEDVKSVEISSETKREDPEAVICSQFASAIIHGFVYEDSPLPDNLSDEAETIIVESYQDFRETNPGVTAESPESYILLGNSAREINRFCAENGELFDDR</sequence>
<accession>A0ABZ0RAZ8</accession>
<evidence type="ECO:0000313" key="1">
    <source>
        <dbReference type="EMBL" id="WPJ88363.1"/>
    </source>
</evidence>